<proteinExistence type="predicted"/>
<dbReference type="InterPro" id="IPR006571">
    <property type="entry name" value="TLDc_dom"/>
</dbReference>
<comment type="caution">
    <text evidence="2">The sequence shown here is derived from an EMBL/GenBank/DDBJ whole genome shotgun (WGS) entry which is preliminary data.</text>
</comment>
<keyword evidence="3" id="KW-1185">Reference proteome</keyword>
<accession>A0A9N9NGB6</accession>
<dbReference type="EMBL" id="CAJVPV010027846">
    <property type="protein sequence ID" value="CAG8735062.1"/>
    <property type="molecule type" value="Genomic_DNA"/>
</dbReference>
<feature type="non-terminal residue" evidence="2">
    <location>
        <position position="143"/>
    </location>
</feature>
<evidence type="ECO:0000313" key="3">
    <source>
        <dbReference type="Proteomes" id="UP000789342"/>
    </source>
</evidence>
<name>A0A9N9NGB6_9GLOM</name>
<dbReference type="AlphaFoldDB" id="A0A9N9NGB6"/>
<protein>
    <submittedName>
        <fullName evidence="2">7670_t:CDS:1</fullName>
    </submittedName>
</protein>
<gene>
    <name evidence="2" type="ORF">AMORRO_LOCUS14313</name>
</gene>
<feature type="domain" description="TLDc" evidence="1">
    <location>
        <begin position="34"/>
        <end position="121"/>
    </location>
</feature>
<dbReference type="Proteomes" id="UP000789342">
    <property type="component" value="Unassembled WGS sequence"/>
</dbReference>
<reference evidence="2" key="1">
    <citation type="submission" date="2021-06" db="EMBL/GenBank/DDBJ databases">
        <authorList>
            <person name="Kallberg Y."/>
            <person name="Tangrot J."/>
            <person name="Rosling A."/>
        </authorList>
    </citation>
    <scope>NUCLEOTIDE SEQUENCE</scope>
    <source>
        <strain evidence="2">CL551</strain>
    </source>
</reference>
<dbReference type="OrthoDB" id="2439862at2759"/>
<sequence>RDSAEIVGGYNPLEWRCVKVEDSLDDDDFTDDYSNHRCKTSNSFIFSLTNRAIPILSRVSSKEEAIIWCKSKGPCFGLQDLCILSSKFSNNIVCESRKCSYEKKIINRETYEIEEYEIFQIVDKRLSYRIYRTIQFFIELFKG</sequence>
<feature type="non-terminal residue" evidence="2">
    <location>
        <position position="1"/>
    </location>
</feature>
<evidence type="ECO:0000259" key="1">
    <source>
        <dbReference type="Pfam" id="PF07534"/>
    </source>
</evidence>
<evidence type="ECO:0000313" key="2">
    <source>
        <dbReference type="EMBL" id="CAG8735062.1"/>
    </source>
</evidence>
<organism evidence="2 3">
    <name type="scientific">Acaulospora morrowiae</name>
    <dbReference type="NCBI Taxonomy" id="94023"/>
    <lineage>
        <taxon>Eukaryota</taxon>
        <taxon>Fungi</taxon>
        <taxon>Fungi incertae sedis</taxon>
        <taxon>Mucoromycota</taxon>
        <taxon>Glomeromycotina</taxon>
        <taxon>Glomeromycetes</taxon>
        <taxon>Diversisporales</taxon>
        <taxon>Acaulosporaceae</taxon>
        <taxon>Acaulospora</taxon>
    </lineage>
</organism>
<dbReference type="Pfam" id="PF07534">
    <property type="entry name" value="TLD"/>
    <property type="match status" value="1"/>
</dbReference>